<dbReference type="STRING" id="546871.SAMN04488543_0835"/>
<sequence>MSIEAETLFRGRVYRVTGEPVVANAESKGGAARELHLAGCRTLRKYADDAAALTPLTDAEADEAWIRAVEEDTTTGTPPKEWPFSEETAWCPICIVKVLTVGSDGNYKHPQARSAKWRPGIPLACRFPTAHGLGHCGCEVDESS</sequence>
<name>A0A1H1NCH1_9ACTN</name>
<keyword evidence="2" id="KW-1185">Reference proteome</keyword>
<dbReference type="AlphaFoldDB" id="A0A1H1NCH1"/>
<gene>
    <name evidence="1" type="ORF">SAMN04488543_0835</name>
</gene>
<evidence type="ECO:0000313" key="2">
    <source>
        <dbReference type="Proteomes" id="UP000199092"/>
    </source>
</evidence>
<protein>
    <submittedName>
        <fullName evidence="1">Uncharacterized protein</fullName>
    </submittedName>
</protein>
<dbReference type="EMBL" id="LT629749">
    <property type="protein sequence ID" value="SDR96628.1"/>
    <property type="molecule type" value="Genomic_DNA"/>
</dbReference>
<dbReference type="RefSeq" id="WP_091410439.1">
    <property type="nucleotide sequence ID" value="NZ_LT629749.1"/>
</dbReference>
<proteinExistence type="predicted"/>
<accession>A0A1H1NCH1</accession>
<dbReference type="OrthoDB" id="3826279at2"/>
<evidence type="ECO:0000313" key="1">
    <source>
        <dbReference type="EMBL" id="SDR96628.1"/>
    </source>
</evidence>
<reference evidence="1 2" key="1">
    <citation type="submission" date="2016-10" db="EMBL/GenBank/DDBJ databases">
        <authorList>
            <person name="de Groot N.N."/>
        </authorList>
    </citation>
    <scope>NUCLEOTIDE SEQUENCE [LARGE SCALE GENOMIC DNA]</scope>
    <source>
        <strain evidence="1 2">DSM 21741</strain>
    </source>
</reference>
<dbReference type="Proteomes" id="UP000199092">
    <property type="component" value="Chromosome I"/>
</dbReference>
<organism evidence="1 2">
    <name type="scientific">Friedmanniella luteola</name>
    <dbReference type="NCBI Taxonomy" id="546871"/>
    <lineage>
        <taxon>Bacteria</taxon>
        <taxon>Bacillati</taxon>
        <taxon>Actinomycetota</taxon>
        <taxon>Actinomycetes</taxon>
        <taxon>Propionibacteriales</taxon>
        <taxon>Nocardioidaceae</taxon>
        <taxon>Friedmanniella</taxon>
    </lineage>
</organism>